<keyword evidence="2" id="KW-1185">Reference proteome</keyword>
<dbReference type="EMBL" id="JACXVP010000005">
    <property type="protein sequence ID" value="KAG5604598.1"/>
    <property type="molecule type" value="Genomic_DNA"/>
</dbReference>
<name>A0A9J5Z0G3_SOLCO</name>
<organism evidence="1 2">
    <name type="scientific">Solanum commersonii</name>
    <name type="common">Commerson's wild potato</name>
    <name type="synonym">Commerson's nightshade</name>
    <dbReference type="NCBI Taxonomy" id="4109"/>
    <lineage>
        <taxon>Eukaryota</taxon>
        <taxon>Viridiplantae</taxon>
        <taxon>Streptophyta</taxon>
        <taxon>Embryophyta</taxon>
        <taxon>Tracheophyta</taxon>
        <taxon>Spermatophyta</taxon>
        <taxon>Magnoliopsida</taxon>
        <taxon>eudicotyledons</taxon>
        <taxon>Gunneridae</taxon>
        <taxon>Pentapetalae</taxon>
        <taxon>asterids</taxon>
        <taxon>lamiids</taxon>
        <taxon>Solanales</taxon>
        <taxon>Solanaceae</taxon>
        <taxon>Solanoideae</taxon>
        <taxon>Solaneae</taxon>
        <taxon>Solanum</taxon>
    </lineage>
</organism>
<accession>A0A9J5Z0G3</accession>
<gene>
    <name evidence="1" type="ORF">H5410_026090</name>
</gene>
<comment type="caution">
    <text evidence="1">The sequence shown here is derived from an EMBL/GenBank/DDBJ whole genome shotgun (WGS) entry which is preliminary data.</text>
</comment>
<dbReference type="AlphaFoldDB" id="A0A9J5Z0G3"/>
<dbReference type="Proteomes" id="UP000824120">
    <property type="component" value="Chromosome 5"/>
</dbReference>
<protein>
    <submittedName>
        <fullName evidence="1">Uncharacterized protein</fullName>
    </submittedName>
</protein>
<evidence type="ECO:0000313" key="2">
    <source>
        <dbReference type="Proteomes" id="UP000824120"/>
    </source>
</evidence>
<proteinExistence type="predicted"/>
<sequence length="97" mass="11475">MIFCMLLCDFGQSQGLDLIARILVQSLTYQIQPLLFQRARKVKKISYEEFIKVIHITFLTMWLCKYLFYNVSFRVTMEYRQLAITLASGKKIEAIQI</sequence>
<evidence type="ECO:0000313" key="1">
    <source>
        <dbReference type="EMBL" id="KAG5604598.1"/>
    </source>
</evidence>
<reference evidence="1 2" key="1">
    <citation type="submission" date="2020-09" db="EMBL/GenBank/DDBJ databases">
        <title>De no assembly of potato wild relative species, Solanum commersonii.</title>
        <authorList>
            <person name="Cho K."/>
        </authorList>
    </citation>
    <scope>NUCLEOTIDE SEQUENCE [LARGE SCALE GENOMIC DNA]</scope>
    <source>
        <strain evidence="1">LZ3.2</strain>
        <tissue evidence="1">Leaf</tissue>
    </source>
</reference>